<dbReference type="Gene3D" id="3.30.470.160">
    <property type="entry name" value="Inositol polyphosphate kinase"/>
    <property type="match status" value="1"/>
</dbReference>
<feature type="compositionally biased region" description="Polar residues" evidence="5">
    <location>
        <begin position="573"/>
        <end position="582"/>
    </location>
</feature>
<sequence>MAKPLSEPAHAPGGVQNGARPPAAAAGNSSRGLLPQRRATSSSPLTKLLAPTYEVDETTADGAVNADAAVGDDALLNRAQREHLPRETKDMAAQTMRPLSLPQQAARYNLHDMNISSVNALLHDHRAFMRVRGNSLERTSREKMGTTTASLAQRDVSGGAMTNPGDTGYTYTRPATDGEGIAPGDISERPPTEGFRADYRSWRDGQRMPGAGMAWSIGDEALSPGEDGQVEKSITQALAGETHNSRSRKSSHSVRLFKEGLPDETARRSRLRDEKGAAGEGAGEAQTKGEEKLSPIAGSIEQTPAEDVSDSYFDLPVAEPTSTTPPTSRHHAVAGRMSRANTTRKSDEPPRRPERQNTLPAQLLDDLRSRHNLTPAATKGSSFSNSIPLTDSERQSTADLSISVPSDDSTAPATSGDEKPRIESPNSDEESSEEKISSALFVPHQSSREPGDESPHNTPPCREPLKDRRERGLEEEQWLVEHEVAPHEVVEQDVTPANLSPELVSPKSRSASGFFSQTSSNRLSSSDASYPSAEGEEQVPVTQEQGEDVDITSTERRPSLQEYTVKTRERAPTQDSAQQQPSPKAAGPLEAIELIPYKHQVGGHTTLWRFSKRAVCKQLNNRENQFYETVEHYHPALLKFMPRYIGVLNVTFEKQLKRKPTIKNAGAAELSAAKATASQNGTLPSLGDTNGIRPRVISQSLATGPIATPTVTFADNRHIIPKSFMQGGPIPVTETPYKSLSDSNIHVSPDHKPGRGTSEPVNGERPTLSDRHAVSWGATTVNRKLRYEVFGEAFLRQPVQVQPHKKPGQHHLRRDLAHRAVPPVLRATTSDSNLNLGGREGEEDVSLRMQAIKAAALRRGGVDGGSPTKMGRGVAIPTAPGGGAGGAHGEAVAEARKGENGVLSDEEEFAEQIGTSAPEAETVAPVETPKGKKKRRYSSGGLRRKPEEGGQDRGSLKYFAEADDPGYTGDAEEDVFAMDPDVVIPATLQTTTSLPTLPIIQDPPHHMIVEHPVDTDIIPTATDAPTPPPLPVLPRPANPKEAQTQTQPDSRVEYFLLLEDLTAGMRRPCIMDLKMGTRQYGVDADSAKQASQRRKCAATTSRALGVRVCGLQVWDRESQGYIFQDKYYGRDLTEGEGFRGALRRFLWDGKRGGEEELRRRVRRLVERIGRLEVLIGGLEGYRFYAASLLMFYDGASEEEIVASTATAAAAATAAANGAPPPPPTVDPDQPPRRGRDIDFKIADFANCVTAENGGVGGGWGGGVRRGIRGSRIEGF</sequence>
<dbReference type="EC" id="2.7.-.-" evidence="4"/>
<feature type="compositionally biased region" description="Basic and acidic residues" evidence="5">
    <location>
        <begin position="553"/>
        <end position="572"/>
    </location>
</feature>
<feature type="compositionally biased region" description="Polar residues" evidence="5">
    <location>
        <begin position="397"/>
        <end position="413"/>
    </location>
</feature>
<feature type="compositionally biased region" description="Basic and acidic residues" evidence="5">
    <location>
        <begin position="944"/>
        <end position="955"/>
    </location>
</feature>
<dbReference type="AlphaFoldDB" id="A0A177ABT8"/>
<dbReference type="RefSeq" id="XP_024324534.1">
    <property type="nucleotide sequence ID" value="XM_024468106.1"/>
</dbReference>
<keyword evidence="2 4" id="KW-0808">Transferase</keyword>
<keyword evidence="3 4" id="KW-0418">Kinase</keyword>
<dbReference type="PANTHER" id="PTHR12400">
    <property type="entry name" value="INOSITOL POLYPHOSPHATE KINASE"/>
    <property type="match status" value="1"/>
</dbReference>
<dbReference type="GO" id="GO:0005737">
    <property type="term" value="C:cytoplasm"/>
    <property type="evidence" value="ECO:0007669"/>
    <property type="project" value="TreeGrafter"/>
</dbReference>
<feature type="compositionally biased region" description="Basic and acidic residues" evidence="5">
    <location>
        <begin position="344"/>
        <end position="355"/>
    </location>
</feature>
<gene>
    <name evidence="6" type="ORF">VC83_04475</name>
</gene>
<reference evidence="6" key="1">
    <citation type="submission" date="2016-03" db="EMBL/GenBank/DDBJ databases">
        <title>Updated assembly of Pseudogymnoascus destructans, the fungus causing white-nose syndrome of bats.</title>
        <authorList>
            <person name="Palmer J.M."/>
            <person name="Drees K.P."/>
            <person name="Foster J.T."/>
            <person name="Lindner D.L."/>
        </authorList>
    </citation>
    <scope>NUCLEOTIDE SEQUENCE [LARGE SCALE GENOMIC DNA]</scope>
    <source>
        <strain evidence="6">20631-21</strain>
    </source>
</reference>
<feature type="compositionally biased region" description="Pro residues" evidence="5">
    <location>
        <begin position="1025"/>
        <end position="1037"/>
    </location>
</feature>
<feature type="compositionally biased region" description="Polar residues" evidence="5">
    <location>
        <begin position="379"/>
        <end position="390"/>
    </location>
</feature>
<name>A0A177ABT8_9PEZI</name>
<feature type="region of interest" description="Disordered" evidence="5">
    <location>
        <begin position="900"/>
        <end position="956"/>
    </location>
</feature>
<organism evidence="6">
    <name type="scientific">Pseudogymnoascus destructans</name>
    <dbReference type="NCBI Taxonomy" id="655981"/>
    <lineage>
        <taxon>Eukaryota</taxon>
        <taxon>Fungi</taxon>
        <taxon>Dikarya</taxon>
        <taxon>Ascomycota</taxon>
        <taxon>Pezizomycotina</taxon>
        <taxon>Leotiomycetes</taxon>
        <taxon>Thelebolales</taxon>
        <taxon>Thelebolaceae</taxon>
        <taxon>Pseudogymnoascus</taxon>
    </lineage>
</organism>
<dbReference type="PANTHER" id="PTHR12400:SF21">
    <property type="entry name" value="KINASE"/>
    <property type="match status" value="1"/>
</dbReference>
<evidence type="ECO:0000313" key="6">
    <source>
        <dbReference type="EMBL" id="OAF59250.1"/>
    </source>
</evidence>
<feature type="region of interest" description="Disordered" evidence="5">
    <location>
        <begin position="238"/>
        <end position="585"/>
    </location>
</feature>
<feature type="compositionally biased region" description="Low complexity" evidence="5">
    <location>
        <begin position="17"/>
        <end position="31"/>
    </location>
</feature>
<feature type="region of interest" description="Disordered" evidence="5">
    <location>
        <begin position="1212"/>
        <end position="1233"/>
    </location>
</feature>
<accession>A0A177ABT8</accession>
<feature type="compositionally biased region" description="Polar residues" evidence="5">
    <location>
        <begin position="507"/>
        <end position="529"/>
    </location>
</feature>
<dbReference type="SUPFAM" id="SSF56104">
    <property type="entry name" value="SAICAR synthase-like"/>
    <property type="match status" value="1"/>
</dbReference>
<dbReference type="InterPro" id="IPR005522">
    <property type="entry name" value="IPK"/>
</dbReference>
<dbReference type="Pfam" id="PF03770">
    <property type="entry name" value="IPK"/>
    <property type="match status" value="1"/>
</dbReference>
<comment type="similarity">
    <text evidence="1 4">Belongs to the inositol phosphokinase (IPK) family.</text>
</comment>
<dbReference type="VEuPathDB" id="FungiDB:GMDG_05697"/>
<dbReference type="GO" id="GO:0008440">
    <property type="term" value="F:inositol-1,4,5-trisphosphate 3-kinase activity"/>
    <property type="evidence" value="ECO:0007669"/>
    <property type="project" value="TreeGrafter"/>
</dbReference>
<evidence type="ECO:0000256" key="2">
    <source>
        <dbReference type="ARBA" id="ARBA00022679"/>
    </source>
</evidence>
<feature type="compositionally biased region" description="Basic and acidic residues" evidence="5">
    <location>
        <begin position="256"/>
        <end position="277"/>
    </location>
</feature>
<feature type="compositionally biased region" description="Basic and acidic residues" evidence="5">
    <location>
        <begin position="446"/>
        <end position="455"/>
    </location>
</feature>
<dbReference type="EMBL" id="KV441394">
    <property type="protein sequence ID" value="OAF59250.1"/>
    <property type="molecule type" value="Genomic_DNA"/>
</dbReference>
<dbReference type="GO" id="GO:0046854">
    <property type="term" value="P:phosphatidylinositol phosphate biosynthetic process"/>
    <property type="evidence" value="ECO:0007669"/>
    <property type="project" value="TreeGrafter"/>
</dbReference>
<evidence type="ECO:0000256" key="4">
    <source>
        <dbReference type="RuleBase" id="RU363090"/>
    </source>
</evidence>
<feature type="region of interest" description="Disordered" evidence="5">
    <location>
        <begin position="174"/>
        <end position="194"/>
    </location>
</feature>
<feature type="region of interest" description="Disordered" evidence="5">
    <location>
        <begin position="1"/>
        <end position="46"/>
    </location>
</feature>
<dbReference type="eggNOG" id="KOG1620">
    <property type="taxonomic scope" value="Eukaryota"/>
</dbReference>
<dbReference type="GO" id="GO:0005634">
    <property type="term" value="C:nucleus"/>
    <property type="evidence" value="ECO:0007669"/>
    <property type="project" value="TreeGrafter"/>
</dbReference>
<evidence type="ECO:0000256" key="3">
    <source>
        <dbReference type="ARBA" id="ARBA00022777"/>
    </source>
</evidence>
<protein>
    <recommendedName>
        <fullName evidence="4">Kinase</fullName>
        <ecNumber evidence="4">2.7.-.-</ecNumber>
    </recommendedName>
</protein>
<dbReference type="GO" id="GO:0000824">
    <property type="term" value="F:inositol-1,4,5,6-tetrakisphosphate 3-kinase activity"/>
    <property type="evidence" value="ECO:0007669"/>
    <property type="project" value="TreeGrafter"/>
</dbReference>
<dbReference type="GO" id="GO:0032958">
    <property type="term" value="P:inositol phosphate biosynthetic process"/>
    <property type="evidence" value="ECO:0007669"/>
    <property type="project" value="InterPro"/>
</dbReference>
<feature type="compositionally biased region" description="Basic and acidic residues" evidence="5">
    <location>
        <begin position="463"/>
        <end position="490"/>
    </location>
</feature>
<evidence type="ECO:0000256" key="5">
    <source>
        <dbReference type="SAM" id="MobiDB-lite"/>
    </source>
</evidence>
<proteinExistence type="inferred from homology"/>
<feature type="region of interest" description="Disordered" evidence="5">
    <location>
        <begin position="740"/>
        <end position="770"/>
    </location>
</feature>
<dbReference type="Proteomes" id="UP000077154">
    <property type="component" value="Unassembled WGS sequence"/>
</dbReference>
<dbReference type="GeneID" id="36287546"/>
<evidence type="ECO:0000256" key="1">
    <source>
        <dbReference type="ARBA" id="ARBA00007374"/>
    </source>
</evidence>
<dbReference type="InterPro" id="IPR038286">
    <property type="entry name" value="IPK_sf"/>
</dbReference>
<dbReference type="OrthoDB" id="2573163at2759"/>
<feature type="region of interest" description="Disordered" evidence="5">
    <location>
        <begin position="1023"/>
        <end position="1048"/>
    </location>
</feature>